<dbReference type="Gene3D" id="3.30.559.30">
    <property type="entry name" value="Nonribosomal peptide synthetase, condensation domain"/>
    <property type="match status" value="1"/>
</dbReference>
<comment type="caution">
    <text evidence="2">The sequence shown here is derived from an EMBL/GenBank/DDBJ whole genome shotgun (WGS) entry which is preliminary data.</text>
</comment>
<gene>
    <name evidence="2" type="ORF">PT974_10281</name>
</gene>
<proteinExistence type="inferred from homology"/>
<dbReference type="Proteomes" id="UP001338125">
    <property type="component" value="Unassembled WGS sequence"/>
</dbReference>
<accession>A0ABR0SAI1</accession>
<evidence type="ECO:0000313" key="2">
    <source>
        <dbReference type="EMBL" id="KAK5988790.1"/>
    </source>
</evidence>
<dbReference type="PANTHER" id="PTHR45398">
    <property type="match status" value="1"/>
</dbReference>
<comment type="similarity">
    <text evidence="1">Belongs to the NRP synthetase family.</text>
</comment>
<sequence length="277" mass="30913">MATVNDDQPSFQAVGGSSWFNFWQVSTLDNTYAKCDELEEALGKEGVLRTSFPLVFLQNGHGQEPKELQSLMIPITPDSTHLDAVWLAKDARRRERGDQQPRGSEPVEISFSFVKSHQQPGSYETGEEHLKVSQSEQRRALIEVEASDRDGQILLSVAFHRDMQHQGRLRDWFQTLKKTLQTVVQDLRNAPVSFVPEDFPLLSLSNHGLDTLLTEQLPSMGIKPDAVADLCPCSPLQEGVLLSSSSYAVYWVWQCVPHDGNPISPSRLAAAWKEAAG</sequence>
<dbReference type="EMBL" id="JAVFKD010000015">
    <property type="protein sequence ID" value="KAK5988790.1"/>
    <property type="molecule type" value="Genomic_DNA"/>
</dbReference>
<evidence type="ECO:0000313" key="3">
    <source>
        <dbReference type="Proteomes" id="UP001338125"/>
    </source>
</evidence>
<dbReference type="SUPFAM" id="SSF52777">
    <property type="entry name" value="CoA-dependent acyltransferases"/>
    <property type="match status" value="1"/>
</dbReference>
<keyword evidence="3" id="KW-1185">Reference proteome</keyword>
<name>A0ABR0SAI1_9HYPO</name>
<organism evidence="2 3">
    <name type="scientific">Cladobotryum mycophilum</name>
    <dbReference type="NCBI Taxonomy" id="491253"/>
    <lineage>
        <taxon>Eukaryota</taxon>
        <taxon>Fungi</taxon>
        <taxon>Dikarya</taxon>
        <taxon>Ascomycota</taxon>
        <taxon>Pezizomycotina</taxon>
        <taxon>Sordariomycetes</taxon>
        <taxon>Hypocreomycetidae</taxon>
        <taxon>Hypocreales</taxon>
        <taxon>Hypocreaceae</taxon>
        <taxon>Cladobotryum</taxon>
    </lineage>
</organism>
<protein>
    <submittedName>
        <fullName evidence="2">Nonribosomal peptide synthetase 5</fullName>
    </submittedName>
</protein>
<dbReference type="PANTHER" id="PTHR45398:SF1">
    <property type="entry name" value="ENZYME, PUTATIVE (JCVI)-RELATED"/>
    <property type="match status" value="1"/>
</dbReference>
<evidence type="ECO:0000256" key="1">
    <source>
        <dbReference type="ARBA" id="ARBA00029454"/>
    </source>
</evidence>
<reference evidence="2 3" key="1">
    <citation type="submission" date="2024-01" db="EMBL/GenBank/DDBJ databases">
        <title>Complete genome of Cladobotryum mycophilum ATHUM6906.</title>
        <authorList>
            <person name="Christinaki A.C."/>
            <person name="Myridakis A.I."/>
            <person name="Kouvelis V.N."/>
        </authorList>
    </citation>
    <scope>NUCLEOTIDE SEQUENCE [LARGE SCALE GENOMIC DNA]</scope>
    <source>
        <strain evidence="2 3">ATHUM6906</strain>
    </source>
</reference>